<protein>
    <submittedName>
        <fullName evidence="1">Uncharacterized protein</fullName>
    </submittedName>
</protein>
<dbReference type="EMBL" id="JACHVQ010000001">
    <property type="protein sequence ID" value="MBB2890060.1"/>
    <property type="molecule type" value="Genomic_DNA"/>
</dbReference>
<dbReference type="RefSeq" id="WP_183317887.1">
    <property type="nucleotide sequence ID" value="NZ_JACHVQ010000001.1"/>
</dbReference>
<sequence>MGTRSNWHTAVVNGAVEVFDPQGQSHLRITDTTTSGKAVWNPDRKGRITRDGPCLIETPWGESVTSKTAKDAPFRRVSARREVTLGGRHYRYLPTSDRRSVVERDGQQIATLHKNWQHVWNGRRPSFADLGFTMEVAGPLDPLDEAMIVGFGAVIGTPGHEGGFSTGCRVGPLLVLGGIFS</sequence>
<comment type="caution">
    <text evidence="1">The sequence shown here is derived from an EMBL/GenBank/DDBJ whole genome shotgun (WGS) entry which is preliminary data.</text>
</comment>
<proteinExistence type="predicted"/>
<keyword evidence="2" id="KW-1185">Reference proteome</keyword>
<evidence type="ECO:0000313" key="2">
    <source>
        <dbReference type="Proteomes" id="UP000559182"/>
    </source>
</evidence>
<reference evidence="1 2" key="1">
    <citation type="submission" date="2020-08" db="EMBL/GenBank/DDBJ databases">
        <title>Sequencing the genomes of 1000 actinobacteria strains.</title>
        <authorList>
            <person name="Klenk H.-P."/>
        </authorList>
    </citation>
    <scope>NUCLEOTIDE SEQUENCE [LARGE SCALE GENOMIC DNA]</scope>
    <source>
        <strain evidence="1 2">DSM 105369</strain>
    </source>
</reference>
<evidence type="ECO:0000313" key="1">
    <source>
        <dbReference type="EMBL" id="MBB2890060.1"/>
    </source>
</evidence>
<dbReference type="AlphaFoldDB" id="A0A839MX77"/>
<organism evidence="1 2">
    <name type="scientific">Flexivirga oryzae</name>
    <dbReference type="NCBI Taxonomy" id="1794944"/>
    <lineage>
        <taxon>Bacteria</taxon>
        <taxon>Bacillati</taxon>
        <taxon>Actinomycetota</taxon>
        <taxon>Actinomycetes</taxon>
        <taxon>Micrococcales</taxon>
        <taxon>Dermacoccaceae</taxon>
        <taxon>Flexivirga</taxon>
    </lineage>
</organism>
<accession>A0A839MX77</accession>
<dbReference type="Proteomes" id="UP000559182">
    <property type="component" value="Unassembled WGS sequence"/>
</dbReference>
<gene>
    <name evidence="1" type="ORF">FHU39_000044</name>
</gene>
<name>A0A839MX77_9MICO</name>